<dbReference type="EMBL" id="QQWG01000051">
    <property type="protein sequence ID" value="RRG18924.1"/>
    <property type="molecule type" value="Genomic_DNA"/>
</dbReference>
<gene>
    <name evidence="1" type="ORF">DWB61_17730</name>
</gene>
<sequence length="288" mass="33586">MKKLIFILSIIAATLFGCQPTEEKGNKHIQTFFDTMAEFKCTDSTLNKVQLKFRYFGFNQEKVAYEYLIPDSIKCADFYNAYSNRITDAYYTSLNAKGGDFIDSLFFVQECDSDKVRKDVTDYYCNDPVFAGIFNTAFSSFYMNKKETEEYKNIIELNKTRIGIDSLLQISFAYIDIARYNPDRGFAFHCGCGTIPFSYKLENRVNFLISGFCKEALSDPKLQKAYRQIIKSLSDKIMAIEGEIENPDEICKKYEKELYRMFLEDGTLKKSLLEYYEKRKDIEPFEII</sequence>
<evidence type="ECO:0000313" key="1">
    <source>
        <dbReference type="EMBL" id="RRG18924.1"/>
    </source>
</evidence>
<comment type="caution">
    <text evidence="1">The sequence shown here is derived from an EMBL/GenBank/DDBJ whole genome shotgun (WGS) entry which is preliminary data.</text>
</comment>
<dbReference type="PROSITE" id="PS51257">
    <property type="entry name" value="PROKAR_LIPOPROTEIN"/>
    <property type="match status" value="1"/>
</dbReference>
<name>A0A425XWA9_9BACT</name>
<protein>
    <submittedName>
        <fullName evidence="1">Uncharacterized protein</fullName>
    </submittedName>
</protein>
<dbReference type="AlphaFoldDB" id="A0A425XWA9"/>
<reference evidence="1 2" key="1">
    <citation type="submission" date="2018-07" db="EMBL/GenBank/DDBJ databases">
        <title>Draft genome sequence of Ancylomarina sp. M1P.</title>
        <authorList>
            <person name="Yadav S."/>
            <person name="Villanueva L."/>
            <person name="Damste J.S.S."/>
        </authorList>
    </citation>
    <scope>NUCLEOTIDE SEQUENCE [LARGE SCALE GENOMIC DNA]</scope>
    <source>
        <strain evidence="1 2">M1P</strain>
    </source>
</reference>
<proteinExistence type="predicted"/>
<dbReference type="RefSeq" id="WP_125032231.1">
    <property type="nucleotide sequence ID" value="NZ_JAPXVP010000045.1"/>
</dbReference>
<dbReference type="Proteomes" id="UP000285794">
    <property type="component" value="Unassembled WGS sequence"/>
</dbReference>
<evidence type="ECO:0000313" key="2">
    <source>
        <dbReference type="Proteomes" id="UP000285794"/>
    </source>
</evidence>
<keyword evidence="2" id="KW-1185">Reference proteome</keyword>
<accession>A0A425XWA9</accession>
<organism evidence="1 2">
    <name type="scientific">Ancylomarina euxinus</name>
    <dbReference type="NCBI Taxonomy" id="2283627"/>
    <lineage>
        <taxon>Bacteria</taxon>
        <taxon>Pseudomonadati</taxon>
        <taxon>Bacteroidota</taxon>
        <taxon>Bacteroidia</taxon>
        <taxon>Marinilabiliales</taxon>
        <taxon>Marinifilaceae</taxon>
        <taxon>Ancylomarina</taxon>
    </lineage>
</organism>
<dbReference type="OrthoDB" id="1114093at2"/>